<keyword evidence="9 14" id="KW-0274">FAD</keyword>
<dbReference type="InterPro" id="IPR027424">
    <property type="entry name" value="Glucose_Oxidase_domain_2"/>
</dbReference>
<comment type="cofactor">
    <cofactor evidence="1 14">
        <name>FAD</name>
        <dbReference type="ChEBI" id="CHEBI:57692"/>
    </cofactor>
</comment>
<feature type="chain" id="PRO_5013109618" description="glucose oxidase" evidence="16">
    <location>
        <begin position="30"/>
        <end position="605"/>
    </location>
</feature>
<organism evidence="19 20">
    <name type="scientific">Aspergillus sydowii CBS 593.65</name>
    <dbReference type="NCBI Taxonomy" id="1036612"/>
    <lineage>
        <taxon>Eukaryota</taxon>
        <taxon>Fungi</taxon>
        <taxon>Dikarya</taxon>
        <taxon>Ascomycota</taxon>
        <taxon>Pezizomycotina</taxon>
        <taxon>Eurotiomycetes</taxon>
        <taxon>Eurotiomycetidae</taxon>
        <taxon>Eurotiales</taxon>
        <taxon>Aspergillaceae</taxon>
        <taxon>Aspergillus</taxon>
        <taxon>Aspergillus subgen. Nidulantes</taxon>
    </lineage>
</organism>
<proteinExistence type="inferred from homology"/>
<dbReference type="PROSITE" id="PS00623">
    <property type="entry name" value="GMC_OXRED_1"/>
    <property type="match status" value="1"/>
</dbReference>
<evidence type="ECO:0000256" key="6">
    <source>
        <dbReference type="ARBA" id="ARBA00022512"/>
    </source>
</evidence>
<dbReference type="STRING" id="1036612.A0A1L9TUC0"/>
<feature type="binding site" evidence="14">
    <location>
        <position position="126"/>
    </location>
    <ligand>
        <name>FAD</name>
        <dbReference type="ChEBI" id="CHEBI:57692"/>
    </ligand>
</feature>
<evidence type="ECO:0000256" key="5">
    <source>
        <dbReference type="ARBA" id="ARBA00011738"/>
    </source>
</evidence>
<dbReference type="OrthoDB" id="269227at2759"/>
<dbReference type="InterPro" id="IPR036188">
    <property type="entry name" value="FAD/NAD-bd_sf"/>
</dbReference>
<feature type="signal peptide" evidence="16">
    <location>
        <begin position="1"/>
        <end position="29"/>
    </location>
</feature>
<evidence type="ECO:0000259" key="17">
    <source>
        <dbReference type="PROSITE" id="PS00623"/>
    </source>
</evidence>
<feature type="active site" description="Proton donor" evidence="13">
    <location>
        <position position="542"/>
    </location>
</feature>
<dbReference type="Pfam" id="PF05199">
    <property type="entry name" value="GMC_oxred_C"/>
    <property type="match status" value="1"/>
</dbReference>
<dbReference type="Pfam" id="PF00732">
    <property type="entry name" value="GMC_oxred_N"/>
    <property type="match status" value="1"/>
</dbReference>
<name>A0A1L9TUC0_9EURO</name>
<dbReference type="PANTHER" id="PTHR11552">
    <property type="entry name" value="GLUCOSE-METHANOL-CHOLINE GMC OXIDOREDUCTASE"/>
    <property type="match status" value="1"/>
</dbReference>
<comment type="catalytic activity">
    <reaction evidence="11">
        <text>beta-D-glucose + O2 = D-glucono-1,5-lactone + H2O2</text>
        <dbReference type="Rhea" id="RHEA:11428"/>
        <dbReference type="ChEBI" id="CHEBI:15379"/>
        <dbReference type="ChEBI" id="CHEBI:15903"/>
        <dbReference type="ChEBI" id="CHEBI:16217"/>
        <dbReference type="ChEBI" id="CHEBI:16240"/>
        <dbReference type="EC" id="1.1.3.4"/>
    </reaction>
    <physiologicalReaction direction="left-to-right" evidence="11">
        <dbReference type="Rhea" id="RHEA:11429"/>
    </physiologicalReaction>
</comment>
<dbReference type="PANTHER" id="PTHR11552:SF201">
    <property type="entry name" value="GLUCOSE-METHANOL-CHOLINE OXIDOREDUCTASE N-TERMINAL DOMAIN-CONTAINING PROTEIN"/>
    <property type="match status" value="1"/>
</dbReference>
<feature type="domain" description="Glucose-methanol-choline oxidoreductase N-terminal" evidence="17">
    <location>
        <begin position="120"/>
        <end position="143"/>
    </location>
</feature>
<evidence type="ECO:0000256" key="15">
    <source>
        <dbReference type="RuleBase" id="RU003968"/>
    </source>
</evidence>
<dbReference type="GO" id="GO:0046562">
    <property type="term" value="F:beta-D-glucose oxidase activity"/>
    <property type="evidence" value="ECO:0007669"/>
    <property type="project" value="UniProtKB-EC"/>
</dbReference>
<evidence type="ECO:0000313" key="20">
    <source>
        <dbReference type="Proteomes" id="UP000184356"/>
    </source>
</evidence>
<evidence type="ECO:0000256" key="10">
    <source>
        <dbReference type="ARBA" id="ARBA00023002"/>
    </source>
</evidence>
<feature type="binding site" evidence="14">
    <location>
        <position position="271"/>
    </location>
    <ligand>
        <name>FAD</name>
        <dbReference type="ChEBI" id="CHEBI:57692"/>
    </ligand>
</feature>
<dbReference type="EMBL" id="KV878583">
    <property type="protein sequence ID" value="OJJ62873.1"/>
    <property type="molecule type" value="Genomic_DNA"/>
</dbReference>
<dbReference type="VEuPathDB" id="FungiDB:ASPSYDRAFT_145638"/>
<keyword evidence="7" id="KW-0964">Secreted</keyword>
<evidence type="ECO:0000256" key="16">
    <source>
        <dbReference type="SAM" id="SignalP"/>
    </source>
</evidence>
<evidence type="ECO:0000259" key="18">
    <source>
        <dbReference type="PROSITE" id="PS00624"/>
    </source>
</evidence>
<dbReference type="Gene3D" id="3.50.50.60">
    <property type="entry name" value="FAD/NAD(P)-binding domain"/>
    <property type="match status" value="1"/>
</dbReference>
<evidence type="ECO:0000256" key="3">
    <source>
        <dbReference type="ARBA" id="ARBA00004498"/>
    </source>
</evidence>
<dbReference type="Gene3D" id="4.10.450.10">
    <property type="entry name" value="Glucose Oxidase, domain 2"/>
    <property type="match status" value="1"/>
</dbReference>
<protein>
    <recommendedName>
        <fullName evidence="12">glucose oxidase</fullName>
        <ecNumber evidence="12">1.1.3.4</ecNumber>
    </recommendedName>
</protein>
<dbReference type="InterPro" id="IPR012132">
    <property type="entry name" value="GMC_OxRdtase"/>
</dbReference>
<dbReference type="SUPFAM" id="SSF54373">
    <property type="entry name" value="FAD-linked reductases, C-terminal domain"/>
    <property type="match status" value="1"/>
</dbReference>
<dbReference type="Proteomes" id="UP000184356">
    <property type="component" value="Unassembled WGS sequence"/>
</dbReference>
<evidence type="ECO:0000256" key="2">
    <source>
        <dbReference type="ARBA" id="ARBA00004191"/>
    </source>
</evidence>
<keyword evidence="6" id="KW-0134">Cell wall</keyword>
<accession>A0A1L9TUC0</accession>
<keyword evidence="7" id="KW-0272">Extracellular matrix</keyword>
<dbReference type="GO" id="GO:0050660">
    <property type="term" value="F:flavin adenine dinucleotide binding"/>
    <property type="evidence" value="ECO:0007669"/>
    <property type="project" value="InterPro"/>
</dbReference>
<evidence type="ECO:0000256" key="8">
    <source>
        <dbReference type="ARBA" id="ARBA00022630"/>
    </source>
</evidence>
<dbReference type="RefSeq" id="XP_040706679.1">
    <property type="nucleotide sequence ID" value="XM_040841544.1"/>
</dbReference>
<keyword evidence="8 15" id="KW-0285">Flavoprotein</keyword>
<sequence>MAPLRLKALACLAISCTLSVLQLATPATASNVGADTDTNRFDFVIIGGGTAGLAVASRLSEIPDITIAVIEAGKDEGDNPNVTSVAEYGGTAGQGTQIDWAYETVEQRYAGGRKIGFHAGRAWGGTSTINGMTYIRAEKAQIDAWETLGNKGWSWGSLWPYHLKSERYETPTKAQMAAGASYVDAYHGRDGPLNVAYQYGLQNGSFASLAKQTWETFGMPFNKDVNGGNVRGFSVWPQTLDREANVREHSARAYYYPVRDRSNLVIFRGRVDRISWAGTNGSKALAEGVEYTTEDGRVKTLYAEKEVIVSAGAVRTPAILELSGVGNPELLEQLDIPVKVSLPSVGENAIDQPNSFISYSSTKNFTGIAPYVTYMTALDVFGPETQRVADEISSQIKSWAEQVSAASPGHGLAASAIEHQYRVQHDLIFNQDVAITEILTTSLGPLVGTAFWISLPFSRGSVHIHSSDPGAHPSLDPNYLMAEWDLVFQRRIAQLIIRYWGTDPVRSLAGQRIQPTVGDLPVNATDEEWNKWIEGSLSPNQHLVGTASMLPKELGGVVDANLVVYGTENVRVVDASVLPGQISGHLTSLIYAVSERAADIIKETL</sequence>
<dbReference type="EC" id="1.1.3.4" evidence="12"/>
<evidence type="ECO:0000256" key="12">
    <source>
        <dbReference type="ARBA" id="ARBA00049722"/>
    </source>
</evidence>
<evidence type="ECO:0000256" key="1">
    <source>
        <dbReference type="ARBA" id="ARBA00001974"/>
    </source>
</evidence>
<dbReference type="InterPro" id="IPR007867">
    <property type="entry name" value="GMC_OxRtase_C"/>
</dbReference>
<dbReference type="Gene3D" id="3.30.560.10">
    <property type="entry name" value="Glucose Oxidase, domain 3"/>
    <property type="match status" value="1"/>
</dbReference>
<dbReference type="SUPFAM" id="SSF51905">
    <property type="entry name" value="FAD/NAD(P)-binding domain"/>
    <property type="match status" value="1"/>
</dbReference>
<gene>
    <name evidence="19" type="ORF">ASPSYDRAFT_145638</name>
</gene>
<dbReference type="InterPro" id="IPR000172">
    <property type="entry name" value="GMC_OxRdtase_N"/>
</dbReference>
<feature type="domain" description="Glucose-methanol-choline oxidoreductase N-terminal" evidence="18">
    <location>
        <begin position="312"/>
        <end position="326"/>
    </location>
</feature>
<dbReference type="GeneID" id="63757617"/>
<keyword evidence="16" id="KW-0732">Signal</keyword>
<feature type="active site" description="Proton acceptor" evidence="13">
    <location>
        <position position="585"/>
    </location>
</feature>
<reference evidence="20" key="1">
    <citation type="journal article" date="2017" name="Genome Biol.">
        <title>Comparative genomics reveals high biological diversity and specific adaptations in the industrially and medically important fungal genus Aspergillus.</title>
        <authorList>
            <person name="de Vries R.P."/>
            <person name="Riley R."/>
            <person name="Wiebenga A."/>
            <person name="Aguilar-Osorio G."/>
            <person name="Amillis S."/>
            <person name="Uchima C.A."/>
            <person name="Anderluh G."/>
            <person name="Asadollahi M."/>
            <person name="Askin M."/>
            <person name="Barry K."/>
            <person name="Battaglia E."/>
            <person name="Bayram O."/>
            <person name="Benocci T."/>
            <person name="Braus-Stromeyer S.A."/>
            <person name="Caldana C."/>
            <person name="Canovas D."/>
            <person name="Cerqueira G.C."/>
            <person name="Chen F."/>
            <person name="Chen W."/>
            <person name="Choi C."/>
            <person name="Clum A."/>
            <person name="Dos Santos R.A."/>
            <person name="Damasio A.R."/>
            <person name="Diallinas G."/>
            <person name="Emri T."/>
            <person name="Fekete E."/>
            <person name="Flipphi M."/>
            <person name="Freyberg S."/>
            <person name="Gallo A."/>
            <person name="Gournas C."/>
            <person name="Habgood R."/>
            <person name="Hainaut M."/>
            <person name="Harispe M.L."/>
            <person name="Henrissat B."/>
            <person name="Hilden K.S."/>
            <person name="Hope R."/>
            <person name="Hossain A."/>
            <person name="Karabika E."/>
            <person name="Karaffa L."/>
            <person name="Karanyi Z."/>
            <person name="Krasevec N."/>
            <person name="Kuo A."/>
            <person name="Kusch H."/>
            <person name="LaButti K."/>
            <person name="Lagendijk E.L."/>
            <person name="Lapidus A."/>
            <person name="Levasseur A."/>
            <person name="Lindquist E."/>
            <person name="Lipzen A."/>
            <person name="Logrieco A.F."/>
            <person name="MacCabe A."/>
            <person name="Maekelae M.R."/>
            <person name="Malavazi I."/>
            <person name="Melin P."/>
            <person name="Meyer V."/>
            <person name="Mielnichuk N."/>
            <person name="Miskei M."/>
            <person name="Molnar A.P."/>
            <person name="Mule G."/>
            <person name="Ngan C.Y."/>
            <person name="Orejas M."/>
            <person name="Orosz E."/>
            <person name="Ouedraogo J.P."/>
            <person name="Overkamp K.M."/>
            <person name="Park H.-S."/>
            <person name="Perrone G."/>
            <person name="Piumi F."/>
            <person name="Punt P.J."/>
            <person name="Ram A.F."/>
            <person name="Ramon A."/>
            <person name="Rauscher S."/>
            <person name="Record E."/>
            <person name="Riano-Pachon D.M."/>
            <person name="Robert V."/>
            <person name="Roehrig J."/>
            <person name="Ruller R."/>
            <person name="Salamov A."/>
            <person name="Salih N.S."/>
            <person name="Samson R.A."/>
            <person name="Sandor E."/>
            <person name="Sanguinetti M."/>
            <person name="Schuetze T."/>
            <person name="Sepcic K."/>
            <person name="Shelest E."/>
            <person name="Sherlock G."/>
            <person name="Sophianopoulou V."/>
            <person name="Squina F.M."/>
            <person name="Sun H."/>
            <person name="Susca A."/>
            <person name="Todd R.B."/>
            <person name="Tsang A."/>
            <person name="Unkles S.E."/>
            <person name="van de Wiele N."/>
            <person name="van Rossen-Uffink D."/>
            <person name="Oliveira J.V."/>
            <person name="Vesth T.C."/>
            <person name="Visser J."/>
            <person name="Yu J.-H."/>
            <person name="Zhou M."/>
            <person name="Andersen M.R."/>
            <person name="Archer D.B."/>
            <person name="Baker S.E."/>
            <person name="Benoit I."/>
            <person name="Brakhage A.A."/>
            <person name="Braus G.H."/>
            <person name="Fischer R."/>
            <person name="Frisvad J.C."/>
            <person name="Goldman G.H."/>
            <person name="Houbraken J."/>
            <person name="Oakley B."/>
            <person name="Pocsi I."/>
            <person name="Scazzocchio C."/>
            <person name="Seiboth B."/>
            <person name="vanKuyk P.A."/>
            <person name="Wortman J."/>
            <person name="Dyer P.S."/>
            <person name="Grigoriev I.V."/>
        </authorList>
    </citation>
    <scope>NUCLEOTIDE SEQUENCE [LARGE SCALE GENOMIC DNA]</scope>
    <source>
        <strain evidence="20">CBS 593.65</strain>
    </source>
</reference>
<dbReference type="AlphaFoldDB" id="A0A1L9TUC0"/>
<comment type="subunit">
    <text evidence="5">Homodimer.</text>
</comment>
<dbReference type="PROSITE" id="PS00624">
    <property type="entry name" value="GMC_OXRED_2"/>
    <property type="match status" value="1"/>
</dbReference>
<comment type="subcellular location">
    <subcellularLocation>
        <location evidence="2">Secreted</location>
        <location evidence="2">Cell wall</location>
    </subcellularLocation>
    <subcellularLocation>
        <location evidence="3">Secreted</location>
        <location evidence="3">Extracellular space</location>
        <location evidence="3">Extracellular matrix</location>
    </subcellularLocation>
</comment>
<evidence type="ECO:0000256" key="14">
    <source>
        <dbReference type="PIRSR" id="PIRSR000137-2"/>
    </source>
</evidence>
<evidence type="ECO:0000256" key="11">
    <source>
        <dbReference type="ARBA" id="ARBA00049435"/>
    </source>
</evidence>
<evidence type="ECO:0000256" key="4">
    <source>
        <dbReference type="ARBA" id="ARBA00010790"/>
    </source>
</evidence>
<evidence type="ECO:0000256" key="13">
    <source>
        <dbReference type="PIRSR" id="PIRSR000137-1"/>
    </source>
</evidence>
<evidence type="ECO:0000313" key="19">
    <source>
        <dbReference type="EMBL" id="OJJ62873.1"/>
    </source>
</evidence>
<comment type="similarity">
    <text evidence="4 15">Belongs to the GMC oxidoreductase family.</text>
</comment>
<evidence type="ECO:0000256" key="9">
    <source>
        <dbReference type="ARBA" id="ARBA00022827"/>
    </source>
</evidence>
<keyword evidence="10" id="KW-0560">Oxidoreductase</keyword>
<dbReference type="PIRSF" id="PIRSF000137">
    <property type="entry name" value="Alcohol_oxidase"/>
    <property type="match status" value="1"/>
</dbReference>
<keyword evidence="20" id="KW-1185">Reference proteome</keyword>
<evidence type="ECO:0000256" key="7">
    <source>
        <dbReference type="ARBA" id="ARBA00022530"/>
    </source>
</evidence>